<dbReference type="RefSeq" id="WP_188564904.1">
    <property type="nucleotide sequence ID" value="NZ_BMED01000001.1"/>
</dbReference>
<accession>A0A916XDB8</accession>
<dbReference type="Proteomes" id="UP000637423">
    <property type="component" value="Unassembled WGS sequence"/>
</dbReference>
<organism evidence="2 3">
    <name type="scientific">Undibacterium terreum</name>
    <dbReference type="NCBI Taxonomy" id="1224302"/>
    <lineage>
        <taxon>Bacteria</taxon>
        <taxon>Pseudomonadati</taxon>
        <taxon>Pseudomonadota</taxon>
        <taxon>Betaproteobacteria</taxon>
        <taxon>Burkholderiales</taxon>
        <taxon>Oxalobacteraceae</taxon>
        <taxon>Undibacterium</taxon>
    </lineage>
</organism>
<dbReference type="AlphaFoldDB" id="A0A916XDB8"/>
<evidence type="ECO:0000313" key="2">
    <source>
        <dbReference type="EMBL" id="GGC65537.1"/>
    </source>
</evidence>
<dbReference type="EMBL" id="BMED01000001">
    <property type="protein sequence ID" value="GGC65537.1"/>
    <property type="molecule type" value="Genomic_DNA"/>
</dbReference>
<keyword evidence="1" id="KW-0732">Signal</keyword>
<feature type="signal peptide" evidence="1">
    <location>
        <begin position="1"/>
        <end position="19"/>
    </location>
</feature>
<reference evidence="2" key="1">
    <citation type="journal article" date="2014" name="Int. J. Syst. Evol. Microbiol.">
        <title>Complete genome sequence of Corynebacterium casei LMG S-19264T (=DSM 44701T), isolated from a smear-ripened cheese.</title>
        <authorList>
            <consortium name="US DOE Joint Genome Institute (JGI-PGF)"/>
            <person name="Walter F."/>
            <person name="Albersmeier A."/>
            <person name="Kalinowski J."/>
            <person name="Ruckert C."/>
        </authorList>
    </citation>
    <scope>NUCLEOTIDE SEQUENCE</scope>
    <source>
        <strain evidence="2">CGMCC 1.10998</strain>
    </source>
</reference>
<sequence>MKKFLIAVLLMSASSLCLAQAQLNGRFKNADTTLHIIVLQSHAPVAVAVSARVTKPECPGRIAGLGSFKGQTIKFSPYVTKAGGEACVITAEFDKTFERPKVTAGEGCAAYKEAMCALDGRSLKYFSDN</sequence>
<comment type="caution">
    <text evidence="2">The sequence shown here is derived from an EMBL/GenBank/DDBJ whole genome shotgun (WGS) entry which is preliminary data.</text>
</comment>
<evidence type="ECO:0000313" key="3">
    <source>
        <dbReference type="Proteomes" id="UP000637423"/>
    </source>
</evidence>
<evidence type="ECO:0000256" key="1">
    <source>
        <dbReference type="SAM" id="SignalP"/>
    </source>
</evidence>
<feature type="chain" id="PRO_5037310321" evidence="1">
    <location>
        <begin position="20"/>
        <end position="129"/>
    </location>
</feature>
<protein>
    <submittedName>
        <fullName evidence="2">Uncharacterized protein</fullName>
    </submittedName>
</protein>
<keyword evidence="3" id="KW-1185">Reference proteome</keyword>
<reference evidence="2" key="2">
    <citation type="submission" date="2020-09" db="EMBL/GenBank/DDBJ databases">
        <authorList>
            <person name="Sun Q."/>
            <person name="Zhou Y."/>
        </authorList>
    </citation>
    <scope>NUCLEOTIDE SEQUENCE</scope>
    <source>
        <strain evidence="2">CGMCC 1.10998</strain>
    </source>
</reference>
<gene>
    <name evidence="2" type="ORF">GCM10011396_10700</name>
</gene>
<proteinExistence type="predicted"/>
<name>A0A916XDB8_9BURK</name>